<protein>
    <submittedName>
        <fullName evidence="1">Type VI secretion system baseplate subunit TssF</fullName>
    </submittedName>
</protein>
<sequence length="604" mass="68171">MEHDDPILRYYEAEMRYLRESGKEFAKAHPDRARMLNLDRVGDRDPYVERLHEGFAFLTGRLQQKLDDELPELTEGLVSLLWPHYLRMIPSLSVVELIPLAEKLQKTETVPAGVPVRSASIAVPPAAGAEGTTPKTVQCLYRTTQEVTLQPLRLTHASPTVRHDGRSVIRVGFELDQSARREATDLSRVRLYLNADLPTAFAMHLALTRQVDSIAWRIPEVRDGEALPLAGVSIEPAGFSTEERLWPKAEASFSGYQLLLEYFTFREKFLFADLCGLDVEKLPASTTRFELEIVLQRAYPSDQRFSAENLRLFCTPVINLFELDAEPVVIDHHETEYRVVPAGHRGEHVETYSVDAIESFDHVTAERYEYVPFATFRHRGGMLRHEAPERYFHTRVRPGVTGLHETWVILGGHAWETMEDLPEESVSLRVTGTNGLLPRKGLREASIDELAASTPNVAGVRNLVAPTLPLYPPTGDRFQWRVLSHLAPNFLSMMDAEVLRGALALYDWTSDELNRRRLAGILHVSEELLEEVSGGAVERGVLIEVTLDAHAFAGEGDVMLFGELLHRFFGLYAEINLFTKLAIVSLPSQTRTEWPRSKAQRAPL</sequence>
<reference evidence="1" key="1">
    <citation type="submission" date="2016-09" db="EMBL/GenBank/DDBJ databases">
        <title>The Complete Genome of Burkholderia sprentiae wsm5005.</title>
        <authorList>
            <person name="De Meyer S."/>
            <person name="Wang P."/>
            <person name="Terpolilli J."/>
        </authorList>
    </citation>
    <scope>NUCLEOTIDE SEQUENCE [LARGE SCALE GENOMIC DNA]</scope>
    <source>
        <strain evidence="1">WSM5005</strain>
        <plasmid evidence="1">pl1WSM5005</plasmid>
    </source>
</reference>
<keyword evidence="1" id="KW-0614">Plasmid</keyword>
<dbReference type="RefSeq" id="WP_027194918.1">
    <property type="nucleotide sequence ID" value="NZ_CP017563.2"/>
</dbReference>
<dbReference type="PANTHER" id="PTHR35370">
    <property type="entry name" value="CYTOPLASMIC PROTEIN-RELATED-RELATED"/>
    <property type="match status" value="1"/>
</dbReference>
<name>A0A1I9YU45_9BURK</name>
<organism evidence="1 2">
    <name type="scientific">Paraburkholderia sprentiae WSM5005</name>
    <dbReference type="NCBI Taxonomy" id="754502"/>
    <lineage>
        <taxon>Bacteria</taxon>
        <taxon>Pseudomonadati</taxon>
        <taxon>Pseudomonadota</taxon>
        <taxon>Betaproteobacteria</taxon>
        <taxon>Burkholderiales</taxon>
        <taxon>Burkholderiaceae</taxon>
        <taxon>Paraburkholderia</taxon>
    </lineage>
</organism>
<geneLocation type="plasmid" evidence="1 2">
    <name>pl1WSM5005</name>
</geneLocation>
<dbReference type="PANTHER" id="PTHR35370:SF4">
    <property type="entry name" value="TYPE VI SECRETION SYSTEM BASEPLATE SUBUNIT TSSF"/>
    <property type="match status" value="1"/>
</dbReference>
<dbReference type="PIRSF" id="PIRSF028304">
    <property type="entry name" value="UCP028304"/>
    <property type="match status" value="1"/>
</dbReference>
<dbReference type="NCBIfam" id="TIGR03359">
    <property type="entry name" value="VI_chp_6"/>
    <property type="match status" value="1"/>
</dbReference>
<evidence type="ECO:0000313" key="2">
    <source>
        <dbReference type="Proteomes" id="UP000179860"/>
    </source>
</evidence>
<keyword evidence="2" id="KW-1185">Reference proteome</keyword>
<dbReference type="OrthoDB" id="9763676at2"/>
<accession>A0A1I9YU45</accession>
<dbReference type="Proteomes" id="UP000179860">
    <property type="component" value="Plasmid pl1WSM5005"/>
</dbReference>
<dbReference type="InterPro" id="IPR010272">
    <property type="entry name" value="T6SS_TssF"/>
</dbReference>
<dbReference type="Pfam" id="PF05947">
    <property type="entry name" value="T6SS_TssF"/>
    <property type="match status" value="1"/>
</dbReference>
<dbReference type="KEGG" id="pspw:BJG93_30165"/>
<dbReference type="AlphaFoldDB" id="A0A1I9YU45"/>
<dbReference type="EMBL" id="CP017563">
    <property type="protein sequence ID" value="APA89736.1"/>
    <property type="molecule type" value="Genomic_DNA"/>
</dbReference>
<reference evidence="1" key="2">
    <citation type="submission" date="2021-06" db="EMBL/GenBank/DDBJ databases">
        <authorList>
            <person name="Rogers T.H."/>
            <person name="Ramsay J.P."/>
            <person name="Wang P."/>
            <person name="Terpolilli J."/>
        </authorList>
    </citation>
    <scope>NUCLEOTIDE SEQUENCE [LARGE SCALE GENOMIC DNA]</scope>
    <source>
        <strain evidence="1">WSM5005</strain>
        <plasmid evidence="1">pl1WSM5005</plasmid>
    </source>
</reference>
<evidence type="ECO:0000313" key="1">
    <source>
        <dbReference type="EMBL" id="APA89736.1"/>
    </source>
</evidence>
<proteinExistence type="predicted"/>
<gene>
    <name evidence="1" type="primary">tssF</name>
    <name evidence="1" type="ORF">BJG93_30165</name>
</gene>